<dbReference type="GO" id="GO:0006886">
    <property type="term" value="P:intracellular protein transport"/>
    <property type="evidence" value="ECO:0007669"/>
    <property type="project" value="UniProtKB-UniRule"/>
</dbReference>
<dbReference type="PANTHER" id="PTHR23323:SF26">
    <property type="entry name" value="VACUOLAR PROTEIN SORTING-ASSOCIATED PROTEIN 18 HOMOLOG"/>
    <property type="match status" value="1"/>
</dbReference>
<dbReference type="Pfam" id="PF05131">
    <property type="entry name" value="Pep3_Vps18"/>
    <property type="match status" value="1"/>
</dbReference>
<dbReference type="CDD" id="cd16462">
    <property type="entry name" value="RING-H2_Pep3p-like"/>
    <property type="match status" value="1"/>
</dbReference>
<feature type="domain" description="Pep3/Vps18 beta-propeller" evidence="9">
    <location>
        <begin position="123"/>
        <end position="490"/>
    </location>
</feature>
<evidence type="ECO:0000256" key="2">
    <source>
        <dbReference type="ARBA" id="ARBA00022723"/>
    </source>
</evidence>
<feature type="coiled-coil region" evidence="8">
    <location>
        <begin position="918"/>
        <end position="959"/>
    </location>
</feature>
<dbReference type="GO" id="GO:0007032">
    <property type="term" value="P:endosome organization"/>
    <property type="evidence" value="ECO:0007669"/>
    <property type="project" value="TreeGrafter"/>
</dbReference>
<dbReference type="GO" id="GO:0005768">
    <property type="term" value="C:endosome"/>
    <property type="evidence" value="ECO:0007669"/>
    <property type="project" value="TreeGrafter"/>
</dbReference>
<organism evidence="11 12">
    <name type="scientific">Mortierella alpina</name>
    <name type="common">Oleaginous fungus</name>
    <name type="synonym">Mortierella renispora</name>
    <dbReference type="NCBI Taxonomy" id="64518"/>
    <lineage>
        <taxon>Eukaryota</taxon>
        <taxon>Fungi</taxon>
        <taxon>Fungi incertae sedis</taxon>
        <taxon>Mucoromycota</taxon>
        <taxon>Mortierellomycotina</taxon>
        <taxon>Mortierellomycetes</taxon>
        <taxon>Mortierellales</taxon>
        <taxon>Mortierellaceae</taxon>
        <taxon>Mortierella</taxon>
    </lineage>
</organism>
<dbReference type="InterPro" id="IPR007810">
    <property type="entry name" value="Pep3/Vps18_beta-prop"/>
</dbReference>
<sequence>MKLGRGVNEIGGVETVTEACHDSTQRFLIHPHPSSPFLLSTLLLSQQRSTATPSTPKAIARERVTMNLEEIIEQHLDRNQGSGHPGASNGIITQTSQGWEPNNLVLLESGYVNTGRNEDDSRIFTLAKVEYQIPSRLSAMAVSNNILFMALETMHLLRIDLDKAQEVEDIEIPRKVSEGKIYKMFLDPTGRHLIITTESGDNYYLYAKWKKAKLLSKIKGIVIESIAWNRSTDRPLESSTREFLIGTRNGFIFEAELEPTAELFKKEERYFKQVYSIQADMPISGLRLEQFPVSVRKYVVVAVTPTRIYQFIGTVAPNISSGMIGGSEDKAMFENLFSKYEVNPGFSELPGDVPYSELHFFSPFQDQYQGVAKTFAWLTKPGIYHGNLVFGSQTAGDAVIDTPHLLPYPAMRLDSDASAVEIPIAIALTEFHFILLYKERVRAVNQLNDQIVFDELIPLRAMEDVLGMSVDSTKNTFWIFTNWSLFELVITKEDRDVWTLYLEKKQYDMALQYTKNPAQKDRVLTLQANHNFSQGRYLLSAKYYAQSTVAFEEVALKFVEKDERDALRSYLLAKVDKLRKGDITQKTIICTWLVEIYLSKMNQLEDLAASSAADSDVQNFQAEQITLEDDFKGFLETNKVITGWSDMCLYNFLDKKTTYKLLASHGRTEQLLFYAVLIGDYERVISHWIQEKNYRNALDVLSKQESLDIYYRFSPVLMENAPYETVSAWMRQPNLNPRNLIPALLRYDHKSMETGAQNQAIRYLSYVVTALENTDPAIHNFLLTLYATQPTRDESALLTFLATEGRAMHYNLDYALRICTQNNRIQSCVNIFSSMGLYGEAVDLALKNHDLELARINADKPEDDDMLRKSLWLKIARHVVKEKKDIKAAMEFLSNSDLLKIEDILPFFPDFVLIDDFKDEICKALEEYNVHIEELKTEMDEATRSAENIRIDVRELRSRFAVVASTERCTACDFPLLTRQFYIFPCQHTFHADCLIKKLTPFLSAWQLKRLHELQEQIQNEMQNQQNKLMLMNGHATLQPVSVGQHPTVNGTDPNAAGGLSQLPLIGHTGAAVMAIGGVIGAGGKAMMNGGVAIATTAAGTAAGVFKDVIFAENMGKDGTALGLGLGGSRANASGGGDDMAVVVPQLELLRDELDELVASECLLCGELMIKTIDQPFLANDELELELSWGVQ</sequence>
<evidence type="ECO:0000256" key="6">
    <source>
        <dbReference type="ARBA" id="ARBA00029433"/>
    </source>
</evidence>
<dbReference type="PANTHER" id="PTHR23323">
    <property type="entry name" value="VACUOLAR PROTEIN SORTING-ASSOCIATED PROTEIN"/>
    <property type="match status" value="1"/>
</dbReference>
<gene>
    <name evidence="11" type="ORF">KVV02_002310</name>
</gene>
<comment type="subcellular location">
    <subcellularLocation>
        <location evidence="6">Endomembrane system</location>
        <topology evidence="6">Peripheral membrane protein</topology>
        <orientation evidence="6">Cytoplasmic side</orientation>
    </subcellularLocation>
</comment>
<dbReference type="GO" id="GO:0007033">
    <property type="term" value="P:vacuole organization"/>
    <property type="evidence" value="ECO:0007669"/>
    <property type="project" value="TreeGrafter"/>
</dbReference>
<evidence type="ECO:0000259" key="9">
    <source>
        <dbReference type="Pfam" id="PF05131"/>
    </source>
</evidence>
<evidence type="ECO:0000256" key="3">
    <source>
        <dbReference type="ARBA" id="ARBA00022771"/>
    </source>
</evidence>
<keyword evidence="4" id="KW-0862">Zinc</keyword>
<keyword evidence="5" id="KW-0472">Membrane</keyword>
<keyword evidence="8" id="KW-0175">Coiled coil</keyword>
<evidence type="ECO:0000256" key="5">
    <source>
        <dbReference type="ARBA" id="ARBA00023136"/>
    </source>
</evidence>
<keyword evidence="2" id="KW-0479">Metal-binding</keyword>
<proteinExistence type="inferred from homology"/>
<evidence type="ECO:0000313" key="11">
    <source>
        <dbReference type="EMBL" id="KAG9323160.1"/>
    </source>
</evidence>
<evidence type="ECO:0000256" key="1">
    <source>
        <dbReference type="ARBA" id="ARBA00010454"/>
    </source>
</evidence>
<dbReference type="InterPro" id="IPR058919">
    <property type="entry name" value="Pep3/Vps18_RING_C"/>
</dbReference>
<dbReference type="GO" id="GO:0006904">
    <property type="term" value="P:vesicle docking involved in exocytosis"/>
    <property type="evidence" value="ECO:0007669"/>
    <property type="project" value="TreeGrafter"/>
</dbReference>
<keyword evidence="3" id="KW-0863">Zinc-finger</keyword>
<dbReference type="Proteomes" id="UP000717515">
    <property type="component" value="Unassembled WGS sequence"/>
</dbReference>
<evidence type="ECO:0000313" key="12">
    <source>
        <dbReference type="Proteomes" id="UP000717515"/>
    </source>
</evidence>
<comment type="similarity">
    <text evidence="1">Belongs to the VPS18 family.</text>
</comment>
<evidence type="ECO:0008006" key="13">
    <source>
        <dbReference type="Google" id="ProtNLM"/>
    </source>
</evidence>
<dbReference type="InterPro" id="IPR000547">
    <property type="entry name" value="Clathrin_H-chain/VPS_repeat"/>
</dbReference>
<reference evidence="11" key="1">
    <citation type="submission" date="2021-07" db="EMBL/GenBank/DDBJ databases">
        <title>Draft genome of Mortierella alpina, strain LL118, isolated from an aspen leaf litter sample.</title>
        <authorList>
            <person name="Yang S."/>
            <person name="Vinatzer B.A."/>
        </authorList>
    </citation>
    <scope>NUCLEOTIDE SEQUENCE</scope>
    <source>
        <strain evidence="11">LL118</strain>
    </source>
</reference>
<feature type="domain" description="Pep3/Vps18 RING C-terminal" evidence="10">
    <location>
        <begin position="965"/>
        <end position="1030"/>
    </location>
</feature>
<dbReference type="EMBL" id="JAIFTL010000113">
    <property type="protein sequence ID" value="KAG9323160.1"/>
    <property type="molecule type" value="Genomic_DNA"/>
</dbReference>
<dbReference type="GO" id="GO:0008270">
    <property type="term" value="F:zinc ion binding"/>
    <property type="evidence" value="ECO:0007669"/>
    <property type="project" value="UniProtKB-KW"/>
</dbReference>
<accession>A0A9P8A5H8</accession>
<comment type="caution">
    <text evidence="11">The sequence shown here is derived from an EMBL/GenBank/DDBJ whole genome shotgun (WGS) entry which is preliminary data.</text>
</comment>
<evidence type="ECO:0000256" key="7">
    <source>
        <dbReference type="PROSITE-ProRule" id="PRU01006"/>
    </source>
</evidence>
<dbReference type="GO" id="GO:0030674">
    <property type="term" value="F:protein-macromolecule adaptor activity"/>
    <property type="evidence" value="ECO:0007669"/>
    <property type="project" value="TreeGrafter"/>
</dbReference>
<dbReference type="GO" id="GO:0030897">
    <property type="term" value="C:HOPS complex"/>
    <property type="evidence" value="ECO:0007669"/>
    <property type="project" value="TreeGrafter"/>
</dbReference>
<dbReference type="Pfam" id="PF26148">
    <property type="entry name" value="VPS18_RING_C"/>
    <property type="match status" value="1"/>
</dbReference>
<evidence type="ECO:0000256" key="4">
    <source>
        <dbReference type="ARBA" id="ARBA00022833"/>
    </source>
</evidence>
<dbReference type="PROSITE" id="PS50236">
    <property type="entry name" value="CHCR"/>
    <property type="match status" value="1"/>
</dbReference>
<name>A0A9P8A5H8_MORAP</name>
<dbReference type="GO" id="GO:0048284">
    <property type="term" value="P:organelle fusion"/>
    <property type="evidence" value="ECO:0007669"/>
    <property type="project" value="TreeGrafter"/>
</dbReference>
<feature type="repeat" description="CHCR" evidence="7">
    <location>
        <begin position="732"/>
        <end position="888"/>
    </location>
</feature>
<dbReference type="AlphaFoldDB" id="A0A9P8A5H8"/>
<evidence type="ECO:0000259" key="10">
    <source>
        <dbReference type="Pfam" id="PF26148"/>
    </source>
</evidence>
<protein>
    <recommendedName>
        <fullName evidence="13">Pep3/Vps18/deep orange domain-containing protein</fullName>
    </recommendedName>
</protein>
<evidence type="ECO:0000256" key="8">
    <source>
        <dbReference type="SAM" id="Coils"/>
    </source>
</evidence>